<dbReference type="InterPro" id="IPR036597">
    <property type="entry name" value="Fido-like_dom_sf"/>
</dbReference>
<accession>A0A388THU2</accession>
<dbReference type="EC" id="2.7.7.108" evidence="5"/>
<evidence type="ECO:0000256" key="5">
    <source>
        <dbReference type="ARBA" id="ARBA00034531"/>
    </source>
</evidence>
<evidence type="ECO:0000256" key="3">
    <source>
        <dbReference type="ARBA" id="ARBA00022741"/>
    </source>
</evidence>
<dbReference type="SUPFAM" id="SSF140931">
    <property type="entry name" value="Fic-like"/>
    <property type="match status" value="1"/>
</dbReference>
<protein>
    <recommendedName>
        <fullName evidence="5">protein adenylyltransferase</fullName>
        <ecNumber evidence="5">2.7.7.108</ecNumber>
    </recommendedName>
</protein>
<keyword evidence="3" id="KW-0547">Nucleotide-binding</keyword>
<proteinExistence type="predicted"/>
<gene>
    <name evidence="9" type="ORF">NO2_1240</name>
</gene>
<dbReference type="PANTHER" id="PTHR39560:SF1">
    <property type="entry name" value="PROTEIN ADENYLYLTRANSFERASE FIC-RELATED"/>
    <property type="match status" value="1"/>
</dbReference>
<evidence type="ECO:0000256" key="1">
    <source>
        <dbReference type="ARBA" id="ARBA00022679"/>
    </source>
</evidence>
<dbReference type="InterPro" id="IPR003812">
    <property type="entry name" value="Fido"/>
</dbReference>
<dbReference type="Pfam" id="PF02661">
    <property type="entry name" value="Fic"/>
    <property type="match status" value="1"/>
</dbReference>
<feature type="domain" description="Fido" evidence="8">
    <location>
        <begin position="138"/>
        <end position="264"/>
    </location>
</feature>
<dbReference type="EMBL" id="BGZO01000045">
    <property type="protein sequence ID" value="GBR76742.1"/>
    <property type="molecule type" value="Genomic_DNA"/>
</dbReference>
<dbReference type="Proteomes" id="UP000275925">
    <property type="component" value="Unassembled WGS sequence"/>
</dbReference>
<dbReference type="GO" id="GO:0005524">
    <property type="term" value="F:ATP binding"/>
    <property type="evidence" value="ECO:0007669"/>
    <property type="project" value="UniProtKB-KW"/>
</dbReference>
<dbReference type="Pfam" id="PF02498">
    <property type="entry name" value="Bro-N"/>
    <property type="match status" value="1"/>
</dbReference>
<name>A0A388THU2_9BACT</name>
<keyword evidence="4" id="KW-0067">ATP-binding</keyword>
<evidence type="ECO:0000259" key="8">
    <source>
        <dbReference type="PROSITE" id="PS51459"/>
    </source>
</evidence>
<keyword evidence="1" id="KW-0808">Transferase</keyword>
<dbReference type="PROSITE" id="PS51459">
    <property type="entry name" value="FIDO"/>
    <property type="match status" value="1"/>
</dbReference>
<organism evidence="9 10">
    <name type="scientific">Candidatus Termititenax persephonae</name>
    <dbReference type="NCBI Taxonomy" id="2218525"/>
    <lineage>
        <taxon>Bacteria</taxon>
        <taxon>Bacillati</taxon>
        <taxon>Candidatus Margulisiibacteriota</taxon>
        <taxon>Candidatus Termititenacia</taxon>
        <taxon>Candidatus Termititenacales</taxon>
        <taxon>Candidatus Termititenacaceae</taxon>
        <taxon>Candidatus Termititenax</taxon>
    </lineage>
</organism>
<dbReference type="AlphaFoldDB" id="A0A388THU2"/>
<keyword evidence="2" id="KW-0548">Nucleotidyltransferase</keyword>
<dbReference type="InterPro" id="IPR003497">
    <property type="entry name" value="BRO_N_domain"/>
</dbReference>
<comment type="catalytic activity">
    <reaction evidence="6">
        <text>L-threonyl-[protein] + ATP = 3-O-(5'-adenylyl)-L-threonyl-[protein] + diphosphate</text>
        <dbReference type="Rhea" id="RHEA:54292"/>
        <dbReference type="Rhea" id="RHEA-COMP:11060"/>
        <dbReference type="Rhea" id="RHEA-COMP:13847"/>
        <dbReference type="ChEBI" id="CHEBI:30013"/>
        <dbReference type="ChEBI" id="CHEBI:30616"/>
        <dbReference type="ChEBI" id="CHEBI:33019"/>
        <dbReference type="ChEBI" id="CHEBI:138113"/>
        <dbReference type="EC" id="2.7.7.108"/>
    </reaction>
</comment>
<evidence type="ECO:0000313" key="9">
    <source>
        <dbReference type="EMBL" id="GBR76742.1"/>
    </source>
</evidence>
<evidence type="ECO:0000256" key="7">
    <source>
        <dbReference type="ARBA" id="ARBA00048696"/>
    </source>
</evidence>
<keyword evidence="10" id="KW-1185">Reference proteome</keyword>
<reference evidence="9 10" key="1">
    <citation type="journal article" date="2019" name="ISME J.">
        <title>Genome analyses of uncultured TG2/ZB3 bacteria in 'Margulisbacteria' specifically attached to ectosymbiotic spirochetes of protists in the termite gut.</title>
        <authorList>
            <person name="Utami Y.D."/>
            <person name="Kuwahara H."/>
            <person name="Igai K."/>
            <person name="Murakami T."/>
            <person name="Sugaya K."/>
            <person name="Morikawa T."/>
            <person name="Nagura Y."/>
            <person name="Yuki M."/>
            <person name="Deevong P."/>
            <person name="Inoue T."/>
            <person name="Kihara K."/>
            <person name="Lo N."/>
            <person name="Yamada A."/>
            <person name="Ohkuma M."/>
            <person name="Hongoh Y."/>
        </authorList>
    </citation>
    <scope>NUCLEOTIDE SEQUENCE [LARGE SCALE GENOMIC DNA]</scope>
    <source>
        <strain evidence="9">NkOx7-02</strain>
    </source>
</reference>
<dbReference type="Gene3D" id="1.10.3290.10">
    <property type="entry name" value="Fido-like domain"/>
    <property type="match status" value="1"/>
</dbReference>
<evidence type="ECO:0000256" key="2">
    <source>
        <dbReference type="ARBA" id="ARBA00022695"/>
    </source>
</evidence>
<dbReference type="GO" id="GO:0070733">
    <property type="term" value="F:AMPylase activity"/>
    <property type="evidence" value="ECO:0007669"/>
    <property type="project" value="UniProtKB-EC"/>
</dbReference>
<dbReference type="SMART" id="SM01040">
    <property type="entry name" value="Bro-N"/>
    <property type="match status" value="1"/>
</dbReference>
<sequence length="299" mass="34212">METFKISIRFFDDREVRAIWDDEKSKWWFSVVDIVGILTDSKDPRKYWTVLKTRLRKSGSQLATNCSQLKLMAEDGKKRLTDCLLQEDIILLAESVPSKKAAQFIKWFTYSGDTIDGKSKAKAYALFDSSLLDTIEVGTVKGLQQIHGYLFGGLYDFAGQIRTLNIAKGGFRFAMAQFLPESLRKIEKMPESSFAEITDKYVEMNIAHPFREGNGRSTRIWLDLILKKNLKLCVDWSNINKKDYLSAMEISVINPVPIKALLSSALTDKINDREMFMKGVDYSYYYEQEDDFTGSGDGE</sequence>
<comment type="caution">
    <text evidence="9">The sequence shown here is derived from an EMBL/GenBank/DDBJ whole genome shotgun (WGS) entry which is preliminary data.</text>
</comment>
<evidence type="ECO:0000313" key="10">
    <source>
        <dbReference type="Proteomes" id="UP000275925"/>
    </source>
</evidence>
<dbReference type="GO" id="GO:0051302">
    <property type="term" value="P:regulation of cell division"/>
    <property type="evidence" value="ECO:0007669"/>
    <property type="project" value="TreeGrafter"/>
</dbReference>
<evidence type="ECO:0000256" key="6">
    <source>
        <dbReference type="ARBA" id="ARBA00047939"/>
    </source>
</evidence>
<dbReference type="NCBIfam" id="NF046029">
    <property type="entry name" value="ProtAdlyltaseNmFic"/>
    <property type="match status" value="1"/>
</dbReference>
<comment type="catalytic activity">
    <reaction evidence="7">
        <text>L-tyrosyl-[protein] + ATP = O-(5'-adenylyl)-L-tyrosyl-[protein] + diphosphate</text>
        <dbReference type="Rhea" id="RHEA:54288"/>
        <dbReference type="Rhea" id="RHEA-COMP:10136"/>
        <dbReference type="Rhea" id="RHEA-COMP:13846"/>
        <dbReference type="ChEBI" id="CHEBI:30616"/>
        <dbReference type="ChEBI" id="CHEBI:33019"/>
        <dbReference type="ChEBI" id="CHEBI:46858"/>
        <dbReference type="ChEBI" id="CHEBI:83624"/>
        <dbReference type="EC" id="2.7.7.108"/>
    </reaction>
</comment>
<dbReference type="PANTHER" id="PTHR39560">
    <property type="entry name" value="PROTEIN ADENYLYLTRANSFERASE FIC-RELATED"/>
    <property type="match status" value="1"/>
</dbReference>
<evidence type="ECO:0000256" key="4">
    <source>
        <dbReference type="ARBA" id="ARBA00022840"/>
    </source>
</evidence>